<dbReference type="InterPro" id="IPR024445">
    <property type="entry name" value="Tnp_ISXO2-like"/>
</dbReference>
<keyword evidence="3" id="KW-1185">Reference proteome</keyword>
<dbReference type="OrthoDB" id="10052789at2759"/>
<proteinExistence type="predicted"/>
<dbReference type="InterPro" id="IPR053164">
    <property type="entry name" value="IS1016-like_transposase"/>
</dbReference>
<evidence type="ECO:0000313" key="2">
    <source>
        <dbReference type="EMBL" id="CAF1089618.1"/>
    </source>
</evidence>
<dbReference type="AlphaFoldDB" id="A0A814NAR2"/>
<organism evidence="2 3">
    <name type="scientific">Brachionus calyciflorus</name>
    <dbReference type="NCBI Taxonomy" id="104777"/>
    <lineage>
        <taxon>Eukaryota</taxon>
        <taxon>Metazoa</taxon>
        <taxon>Spiralia</taxon>
        <taxon>Gnathifera</taxon>
        <taxon>Rotifera</taxon>
        <taxon>Eurotatoria</taxon>
        <taxon>Monogononta</taxon>
        <taxon>Pseudotrocha</taxon>
        <taxon>Ploima</taxon>
        <taxon>Brachionidae</taxon>
        <taxon>Brachionus</taxon>
    </lineage>
</organism>
<dbReference type="PANTHER" id="PTHR47163:SF2">
    <property type="entry name" value="SI:DKEY-17M8.2"/>
    <property type="match status" value="1"/>
</dbReference>
<evidence type="ECO:0000313" key="3">
    <source>
        <dbReference type="Proteomes" id="UP000663879"/>
    </source>
</evidence>
<gene>
    <name evidence="2" type="ORF">OXX778_LOCUS20603</name>
</gene>
<reference evidence="2" key="1">
    <citation type="submission" date="2021-02" db="EMBL/GenBank/DDBJ databases">
        <authorList>
            <person name="Nowell W R."/>
        </authorList>
    </citation>
    <scope>NUCLEOTIDE SEQUENCE</scope>
    <source>
        <strain evidence="2">Ploen Becks lab</strain>
    </source>
</reference>
<evidence type="ECO:0000259" key="1">
    <source>
        <dbReference type="SMART" id="SM01126"/>
    </source>
</evidence>
<dbReference type="Proteomes" id="UP000663879">
    <property type="component" value="Unassembled WGS sequence"/>
</dbReference>
<name>A0A814NAR2_9BILA</name>
<sequence length="179" mass="20712">MESLDNLYNTLGKIGGPGHVVEIDESKIGKRKYNVGRMVEGSWILGTEEAPNPFGDFRLEICPNNSRDGQTLLALINKHVEKGSTIITDCWKGYNGLEENGFEHLTVNHNYNFVDPNTFAHPHTVEGNWRPLKKKLLKTGVRKENLAFHMCEYLWRREQKRQKKDEFEALLEDIRIIFI</sequence>
<feature type="domain" description="ISXO2-like transposase" evidence="1">
    <location>
        <begin position="13"/>
        <end position="158"/>
    </location>
</feature>
<comment type="caution">
    <text evidence="2">The sequence shown here is derived from an EMBL/GenBank/DDBJ whole genome shotgun (WGS) entry which is preliminary data.</text>
</comment>
<dbReference type="EMBL" id="CAJNOC010006981">
    <property type="protein sequence ID" value="CAF1089618.1"/>
    <property type="molecule type" value="Genomic_DNA"/>
</dbReference>
<dbReference type="Pfam" id="PF12762">
    <property type="entry name" value="DDE_Tnp_IS1595"/>
    <property type="match status" value="1"/>
</dbReference>
<accession>A0A814NAR2</accession>
<protein>
    <recommendedName>
        <fullName evidence="1">ISXO2-like transposase domain-containing protein</fullName>
    </recommendedName>
</protein>
<dbReference type="PANTHER" id="PTHR47163">
    <property type="entry name" value="DDE_TNP_IS1595 DOMAIN-CONTAINING PROTEIN"/>
    <property type="match status" value="1"/>
</dbReference>
<dbReference type="SMART" id="SM01126">
    <property type="entry name" value="DDE_Tnp_IS1595"/>
    <property type="match status" value="1"/>
</dbReference>